<dbReference type="Proteomes" id="UP001416393">
    <property type="component" value="Unassembled WGS sequence"/>
</dbReference>
<organism evidence="5 6">
    <name type="scientific">Mariniflexile soesokkakense</name>
    <dbReference type="NCBI Taxonomy" id="1343160"/>
    <lineage>
        <taxon>Bacteria</taxon>
        <taxon>Pseudomonadati</taxon>
        <taxon>Bacteroidota</taxon>
        <taxon>Flavobacteriia</taxon>
        <taxon>Flavobacteriales</taxon>
        <taxon>Flavobacteriaceae</taxon>
        <taxon>Mariniflexile</taxon>
    </lineage>
</organism>
<proteinExistence type="inferred from homology"/>
<dbReference type="SUPFAM" id="SSF56349">
    <property type="entry name" value="DNA breaking-rejoining enzymes"/>
    <property type="match status" value="2"/>
</dbReference>
<keyword evidence="3" id="KW-0233">DNA recombination</keyword>
<dbReference type="Pfam" id="PF17293">
    <property type="entry name" value="Arm-DNA-bind_5"/>
    <property type="match status" value="1"/>
</dbReference>
<dbReference type="Pfam" id="PF00589">
    <property type="entry name" value="Phage_integrase"/>
    <property type="match status" value="2"/>
</dbReference>
<dbReference type="InterPro" id="IPR010998">
    <property type="entry name" value="Integrase_recombinase_N"/>
</dbReference>
<dbReference type="RefSeq" id="WP_346242036.1">
    <property type="nucleotide sequence ID" value="NZ_JAZHYP010000004.1"/>
</dbReference>
<dbReference type="PANTHER" id="PTHR30349">
    <property type="entry name" value="PHAGE INTEGRASE-RELATED"/>
    <property type="match status" value="1"/>
</dbReference>
<protein>
    <submittedName>
        <fullName evidence="5">Tyrosine-type recombinase/integrase</fullName>
    </submittedName>
</protein>
<keyword evidence="2" id="KW-0238">DNA-binding</keyword>
<sequence>MSIKIIYRPVKKNDKQGFLKIRIIENRKTKIKSLGIKISGRNWLEDKQRVSKNEDNADAINEKIEQTLKELSKYDTPQQAIQTNNKTIISFYNSVIENTVNSGTRAKYKDVKNRFSGYLNNVGLDDLKFHQLNTDHVQGFYSYMRNTGCAQNTANYNMKSFKAMINKGIKSGIVNYYHNPFALLKLKFTDTKHKTLTKDEVSRLLNTDFKDNRIQRYNSLNVDLNEIASIFLFQLFGQGMRVSDVQLLKWSNFEVTNGVILIDYRQYKSKKKVTLKLTQISCKLLLKRLKQYDKTIVERVTDLEFHNERYNDEIAKAKKLLAETDSKKEINKITQLLDSDNGNKKEATRLGWELGQKEIIRMFEGKLNEVKTKIHNEFATLINSLSKGDHANDFVFHFFTNDELFKNYKDGEELTDKQYSRLQGTRSYYNGLLKEIKKQAEIKINLSSHVARHTYTQLILNSDADVVAVSKALGHSNLATTQTYISQLPNARLLNINDDLSNSFTN</sequence>
<name>A0ABV0AAU6_9FLAO</name>
<comment type="caution">
    <text evidence="5">The sequence shown here is derived from an EMBL/GenBank/DDBJ whole genome shotgun (WGS) entry which is preliminary data.</text>
</comment>
<feature type="domain" description="Tyr recombinase" evidence="4">
    <location>
        <begin position="191"/>
        <end position="498"/>
    </location>
</feature>
<dbReference type="EMBL" id="JAZHYP010000004">
    <property type="protein sequence ID" value="MEN3324233.1"/>
    <property type="molecule type" value="Genomic_DNA"/>
</dbReference>
<dbReference type="InterPro" id="IPR002104">
    <property type="entry name" value="Integrase_catalytic"/>
</dbReference>
<dbReference type="Gene3D" id="1.10.443.10">
    <property type="entry name" value="Intergrase catalytic core"/>
    <property type="match status" value="1"/>
</dbReference>
<dbReference type="InterPro" id="IPR025269">
    <property type="entry name" value="SAM-like_dom"/>
</dbReference>
<dbReference type="PROSITE" id="PS51898">
    <property type="entry name" value="TYR_RECOMBINASE"/>
    <property type="match status" value="1"/>
</dbReference>
<accession>A0ABV0AAU6</accession>
<evidence type="ECO:0000313" key="6">
    <source>
        <dbReference type="Proteomes" id="UP001416393"/>
    </source>
</evidence>
<evidence type="ECO:0000256" key="3">
    <source>
        <dbReference type="ARBA" id="ARBA00023172"/>
    </source>
</evidence>
<gene>
    <name evidence="5" type="ORF">VP395_10880</name>
</gene>
<evidence type="ECO:0000313" key="5">
    <source>
        <dbReference type="EMBL" id="MEN3324233.1"/>
    </source>
</evidence>
<comment type="similarity">
    <text evidence="1">Belongs to the 'phage' integrase family.</text>
</comment>
<evidence type="ECO:0000259" key="4">
    <source>
        <dbReference type="PROSITE" id="PS51898"/>
    </source>
</evidence>
<evidence type="ECO:0000256" key="2">
    <source>
        <dbReference type="ARBA" id="ARBA00023125"/>
    </source>
</evidence>
<dbReference type="Pfam" id="PF13102">
    <property type="entry name" value="Phage_int_SAM_5"/>
    <property type="match status" value="1"/>
</dbReference>
<dbReference type="InterPro" id="IPR050090">
    <property type="entry name" value="Tyrosine_recombinase_XerCD"/>
</dbReference>
<dbReference type="InterPro" id="IPR035386">
    <property type="entry name" value="Arm-DNA-bind_5"/>
</dbReference>
<dbReference type="Gene3D" id="1.10.150.130">
    <property type="match status" value="1"/>
</dbReference>
<keyword evidence="6" id="KW-1185">Reference proteome</keyword>
<dbReference type="PANTHER" id="PTHR30349:SF64">
    <property type="entry name" value="PROPHAGE INTEGRASE INTD-RELATED"/>
    <property type="match status" value="1"/>
</dbReference>
<dbReference type="InterPro" id="IPR013762">
    <property type="entry name" value="Integrase-like_cat_sf"/>
</dbReference>
<dbReference type="InterPro" id="IPR011010">
    <property type="entry name" value="DNA_brk_join_enz"/>
</dbReference>
<evidence type="ECO:0000256" key="1">
    <source>
        <dbReference type="ARBA" id="ARBA00008857"/>
    </source>
</evidence>
<reference evidence="5 6" key="1">
    <citation type="submission" date="2024-01" db="EMBL/GenBank/DDBJ databases">
        <title>Mariniflexile litorale sp. nov., isolated from the shallow sediments of the Sea of Japan.</title>
        <authorList>
            <person name="Romanenko L."/>
            <person name="Bystritskaya E."/>
            <person name="Isaeva M."/>
        </authorList>
    </citation>
    <scope>NUCLEOTIDE SEQUENCE [LARGE SCALE GENOMIC DNA]</scope>
    <source>
        <strain evidence="5 6">KCTC 32427</strain>
    </source>
</reference>